<gene>
    <name evidence="4" type="ORF">NX780_09865</name>
</gene>
<dbReference type="EMBL" id="JANUHA010000005">
    <property type="protein sequence ID" value="MCS0596658.1"/>
    <property type="molecule type" value="Genomic_DNA"/>
</dbReference>
<evidence type="ECO:0000259" key="3">
    <source>
        <dbReference type="PROSITE" id="PS50887"/>
    </source>
</evidence>
<keyword evidence="5" id="KW-1185">Reference proteome</keyword>
<keyword evidence="4" id="KW-0548">Nucleotidyltransferase</keyword>
<dbReference type="CDD" id="cd19410">
    <property type="entry name" value="HK9-like_sensor"/>
    <property type="match status" value="1"/>
</dbReference>
<keyword evidence="4" id="KW-0808">Transferase</keyword>
<comment type="caution">
    <text evidence="4">The sequence shown here is derived from an EMBL/GenBank/DDBJ whole genome shotgun (WGS) entry which is preliminary data.</text>
</comment>
<keyword evidence="2" id="KW-1133">Transmembrane helix</keyword>
<dbReference type="SMART" id="SM00267">
    <property type="entry name" value="GGDEF"/>
    <property type="match status" value="1"/>
</dbReference>
<dbReference type="InterPro" id="IPR029787">
    <property type="entry name" value="Nucleotide_cyclase"/>
</dbReference>
<dbReference type="Proteomes" id="UP001206572">
    <property type="component" value="Unassembled WGS sequence"/>
</dbReference>
<feature type="compositionally biased region" description="Low complexity" evidence="1">
    <location>
        <begin position="397"/>
        <end position="408"/>
    </location>
</feature>
<reference evidence="4 5" key="1">
    <citation type="submission" date="2022-08" db="EMBL/GenBank/DDBJ databases">
        <title>Reclassification of Massilia species as members of the genera Telluria, Duganella, Pseudoduganella, Mokoshia gen. nov. and Zemynaea gen. nov. using orthogonal and non-orthogonal genome-based approaches.</title>
        <authorList>
            <person name="Bowman J.P."/>
        </authorList>
    </citation>
    <scope>NUCLEOTIDE SEQUENCE [LARGE SCALE GENOMIC DNA]</scope>
    <source>
        <strain evidence="4 5">JCM 31661</strain>
    </source>
</reference>
<dbReference type="InterPro" id="IPR052163">
    <property type="entry name" value="DGC-Regulatory_Protein"/>
</dbReference>
<keyword evidence="2" id="KW-0472">Membrane</keyword>
<dbReference type="PANTHER" id="PTHR46663">
    <property type="entry name" value="DIGUANYLATE CYCLASE DGCT-RELATED"/>
    <property type="match status" value="1"/>
</dbReference>
<dbReference type="GO" id="GO:0052621">
    <property type="term" value="F:diguanylate cyclase activity"/>
    <property type="evidence" value="ECO:0007669"/>
    <property type="project" value="UniProtKB-EC"/>
</dbReference>
<evidence type="ECO:0000256" key="2">
    <source>
        <dbReference type="SAM" id="Phobius"/>
    </source>
</evidence>
<evidence type="ECO:0000256" key="1">
    <source>
        <dbReference type="SAM" id="MobiDB-lite"/>
    </source>
</evidence>
<dbReference type="PANTHER" id="PTHR46663:SF2">
    <property type="entry name" value="GGDEF DOMAIN-CONTAINING PROTEIN"/>
    <property type="match status" value="1"/>
</dbReference>
<name>A0ABT2ALR0_9BURK</name>
<feature type="region of interest" description="Disordered" evidence="1">
    <location>
        <begin position="397"/>
        <end position="416"/>
    </location>
</feature>
<dbReference type="InterPro" id="IPR007891">
    <property type="entry name" value="CHASE3"/>
</dbReference>
<dbReference type="PROSITE" id="PS50887">
    <property type="entry name" value="GGDEF"/>
    <property type="match status" value="1"/>
</dbReference>
<feature type="transmembrane region" description="Helical" evidence="2">
    <location>
        <begin position="15"/>
        <end position="34"/>
    </location>
</feature>
<feature type="transmembrane region" description="Helical" evidence="2">
    <location>
        <begin position="185"/>
        <end position="207"/>
    </location>
</feature>
<dbReference type="NCBIfam" id="TIGR00254">
    <property type="entry name" value="GGDEF"/>
    <property type="match status" value="1"/>
</dbReference>
<dbReference type="CDD" id="cd01949">
    <property type="entry name" value="GGDEF"/>
    <property type="match status" value="1"/>
</dbReference>
<evidence type="ECO:0000313" key="5">
    <source>
        <dbReference type="Proteomes" id="UP001206572"/>
    </source>
</evidence>
<accession>A0ABT2ALR0</accession>
<dbReference type="EC" id="2.7.7.65" evidence="4"/>
<organism evidence="4 5">
    <name type="scientific">Massilia agri</name>
    <dbReference type="NCBI Taxonomy" id="1886785"/>
    <lineage>
        <taxon>Bacteria</taxon>
        <taxon>Pseudomonadati</taxon>
        <taxon>Pseudomonadota</taxon>
        <taxon>Betaproteobacteria</taxon>
        <taxon>Burkholderiales</taxon>
        <taxon>Oxalobacteraceae</taxon>
        <taxon>Telluria group</taxon>
        <taxon>Massilia</taxon>
    </lineage>
</organism>
<dbReference type="SUPFAM" id="SSF55073">
    <property type="entry name" value="Nucleotide cyclase"/>
    <property type="match status" value="1"/>
</dbReference>
<dbReference type="InterPro" id="IPR000160">
    <property type="entry name" value="GGDEF_dom"/>
</dbReference>
<protein>
    <submittedName>
        <fullName evidence="4">Diguanylate cyclase</fullName>
        <ecNumber evidence="4">2.7.7.65</ecNumber>
    </submittedName>
</protein>
<sequence length="416" mass="45081">MSPSYAVTALPLRRSGATLALALAMIVAMSVFFVREVVDLRHAMGELRRNDTARIQVRNVLLNLLNAETGQRGYLLTGDTTYLRPYVTGSSAVRESLRLAEQSGYGNPGFLANLKVLRQVVESKLAELDHTVQLKQAGKDAPALAVVRTGYGLVQMREARNIIQAEVERLRLARDETMDAFNDRLLRAAVILILILTTVVCMAVHAWRSLSAAARRNSELAKRLAMEASHDVLTGLPNRRFFDKWARRLVAKAQRSGKPFTLLAVDLDRFKEVNDSHGHGVGDEVLKAVAVRFQELLRGGEFLARMGGDEFVILMEGEFSRQELARIGQRLIESVAPSLHPQLADGAVGASIGAASFPLNGIDLEGLMQAADDALYASKHGGRGILSFARPGVGAAHHGHAAPTAGAVGEDEAALQ</sequence>
<dbReference type="Pfam" id="PF05227">
    <property type="entry name" value="CHASE3"/>
    <property type="match status" value="1"/>
</dbReference>
<dbReference type="Gene3D" id="3.30.70.270">
    <property type="match status" value="1"/>
</dbReference>
<dbReference type="InterPro" id="IPR043128">
    <property type="entry name" value="Rev_trsase/Diguanyl_cyclase"/>
</dbReference>
<feature type="domain" description="GGDEF" evidence="3">
    <location>
        <begin position="258"/>
        <end position="391"/>
    </location>
</feature>
<keyword evidence="2" id="KW-0812">Transmembrane</keyword>
<dbReference type="RefSeq" id="WP_258827691.1">
    <property type="nucleotide sequence ID" value="NZ_JANUHA010000005.1"/>
</dbReference>
<proteinExistence type="predicted"/>
<dbReference type="Pfam" id="PF00990">
    <property type="entry name" value="GGDEF"/>
    <property type="match status" value="1"/>
</dbReference>
<evidence type="ECO:0000313" key="4">
    <source>
        <dbReference type="EMBL" id="MCS0596658.1"/>
    </source>
</evidence>